<feature type="region of interest" description="Disordered" evidence="2">
    <location>
        <begin position="175"/>
        <end position="208"/>
    </location>
</feature>
<proteinExistence type="evidence at transcript level"/>
<keyword evidence="1" id="KW-0175">Coiled coil</keyword>
<feature type="compositionally biased region" description="Acidic residues" evidence="2">
    <location>
        <begin position="404"/>
        <end position="413"/>
    </location>
</feature>
<feature type="region of interest" description="Disordered" evidence="2">
    <location>
        <begin position="451"/>
        <end position="489"/>
    </location>
</feature>
<protein>
    <submittedName>
        <fullName evidence="3">WAVE/WASF 3</fullName>
    </submittedName>
</protein>
<evidence type="ECO:0000256" key="1">
    <source>
        <dbReference type="SAM" id="Coils"/>
    </source>
</evidence>
<accession>A0A9F1UC89</accession>
<dbReference type="EMBL" id="ON500526">
    <property type="protein sequence ID" value="WAW84866.1"/>
    <property type="molecule type" value="mRNA"/>
</dbReference>
<dbReference type="AlphaFoldDB" id="A0A9F1UC89"/>
<feature type="compositionally biased region" description="Basic and acidic residues" evidence="2">
    <location>
        <begin position="591"/>
        <end position="600"/>
    </location>
</feature>
<organism evidence="3">
    <name type="scientific">Halisarca dujardinii</name>
    <name type="common">Dujardin's slime sponge</name>
    <dbReference type="NCBI Taxonomy" id="2583056"/>
    <lineage>
        <taxon>Eukaryota</taxon>
        <taxon>Metazoa</taxon>
        <taxon>Porifera</taxon>
        <taxon>Demospongiae</taxon>
        <taxon>Verongimorpha</taxon>
        <taxon>Chondrillida</taxon>
        <taxon>Halisarcidae</taxon>
        <taxon>Halisarca</taxon>
    </lineage>
</organism>
<dbReference type="Gene3D" id="1.20.5.340">
    <property type="match status" value="1"/>
</dbReference>
<feature type="coiled-coil region" evidence="1">
    <location>
        <begin position="60"/>
        <end position="87"/>
    </location>
</feature>
<feature type="compositionally biased region" description="Pro residues" evidence="2">
    <location>
        <begin position="293"/>
        <end position="314"/>
    </location>
</feature>
<feature type="compositionally biased region" description="Polar residues" evidence="2">
    <location>
        <begin position="421"/>
        <end position="439"/>
    </location>
</feature>
<reference evidence="3" key="1">
    <citation type="submission" date="2022-05" db="EMBL/GenBank/DDBJ databases">
        <authorList>
            <person name="Mikhailov K."/>
            <person name="Kravchuk O."/>
            <person name="Lyupina Y."/>
            <person name="Adameyko K."/>
        </authorList>
    </citation>
    <scope>NUCLEOTIDE SEQUENCE</scope>
</reference>
<feature type="compositionally biased region" description="Basic and acidic residues" evidence="2">
    <location>
        <begin position="361"/>
        <end position="382"/>
    </location>
</feature>
<feature type="compositionally biased region" description="Pro residues" evidence="2">
    <location>
        <begin position="470"/>
        <end position="481"/>
    </location>
</feature>
<evidence type="ECO:0000313" key="3">
    <source>
        <dbReference type="EMBL" id="WAW84866.1"/>
    </source>
</evidence>
<feature type="region of interest" description="Disordered" evidence="2">
    <location>
        <begin position="356"/>
        <end position="439"/>
    </location>
</feature>
<name>A0A9F1UC89_HALDU</name>
<dbReference type="Gene3D" id="6.10.280.150">
    <property type="match status" value="1"/>
</dbReference>
<feature type="compositionally biased region" description="Pro residues" evidence="2">
    <location>
        <begin position="605"/>
        <end position="624"/>
    </location>
</feature>
<evidence type="ECO:0000256" key="2">
    <source>
        <dbReference type="SAM" id="MobiDB-lite"/>
    </source>
</evidence>
<feature type="region of interest" description="Disordered" evidence="2">
    <location>
        <begin position="268"/>
        <end position="319"/>
    </location>
</feature>
<feature type="region of interest" description="Disordered" evidence="2">
    <location>
        <begin position="564"/>
        <end position="626"/>
    </location>
</feature>
<sequence length="719" mass="78410">MPIRARQVQPTVVACRHLPAGIKTDELSCTTTFTLANLIRQIADLAKHSEEIICSVVNTVEDFGRRSAKLEQRLERARERVASFDVEREVKSGKSFQLAQNHFRNRQDGFQQAILREPASESLTITYQSADPIPPVKEFRLLQDYRVDPEKTISDPSFFFHHWSQSVRLASTRRSTAAVATDRDPSVDVEATPANGNASPPKPRSPDLLLETLNPESRIHRRHKVDLLAMPTRFDSLPTSSLKDHNRKAVFELFNFAMPPRSLSAVPPLGSQSTLVTSPAPATPTLETDGLPPRQPTPVTPLPATPLPVTPPSPRAHHHQLDRTTGEILYQDEDCLILVPAPVKIKRRFTFSGLRQSFRRSTKDREEAAGRGDEKEKREGLTRKGSFLRNSFRRKAAKRKESMEPDLPEEESCEDHVTVTDPPTDSGIDTGSSRTTSVSSAGALGYSLKHLREDSSPPKTVAVPVAPSGSVPPAPPPPPVPRASAYKTSTLPIQKSQPSLSFDGHSLAVQKSLKRYHSAGLAHANLKTGSSSALAGLPSPSSPLAVSHSSGGFKLQQSFHGGVSCSSSAGAANRSRLGSQDSCWSGSTLTDCERPSERRISARKVPPPVPPRALPKAPTPPPAPESVTRFKRFSLSAVPGPATCIDGKEPPSVVGPVKLSPSHYTGNEILQAIERGIRDRKEVRRRSTQNFNVAAILERRVAMVSSDDDSDSSADDWDD</sequence>
<feature type="compositionally biased region" description="Polar residues" evidence="2">
    <location>
        <begin position="576"/>
        <end position="590"/>
    </location>
</feature>